<evidence type="ECO:0000313" key="2">
    <source>
        <dbReference type="Proteomes" id="UP000789920"/>
    </source>
</evidence>
<feature type="non-terminal residue" evidence="1">
    <location>
        <position position="179"/>
    </location>
</feature>
<accession>A0ACA9SHG2</accession>
<organism evidence="1 2">
    <name type="scientific">Racocetra persica</name>
    <dbReference type="NCBI Taxonomy" id="160502"/>
    <lineage>
        <taxon>Eukaryota</taxon>
        <taxon>Fungi</taxon>
        <taxon>Fungi incertae sedis</taxon>
        <taxon>Mucoromycota</taxon>
        <taxon>Glomeromycotina</taxon>
        <taxon>Glomeromycetes</taxon>
        <taxon>Diversisporales</taxon>
        <taxon>Gigasporaceae</taxon>
        <taxon>Racocetra</taxon>
    </lineage>
</organism>
<gene>
    <name evidence="1" type="ORF">RPERSI_LOCUS30853</name>
</gene>
<reference evidence="1" key="1">
    <citation type="submission" date="2021-06" db="EMBL/GenBank/DDBJ databases">
        <authorList>
            <person name="Kallberg Y."/>
            <person name="Tangrot J."/>
            <person name="Rosling A."/>
        </authorList>
    </citation>
    <scope>NUCLEOTIDE SEQUENCE</scope>
    <source>
        <strain evidence="1">MA461A</strain>
    </source>
</reference>
<dbReference type="Proteomes" id="UP000789920">
    <property type="component" value="Unassembled WGS sequence"/>
</dbReference>
<feature type="non-terminal residue" evidence="1">
    <location>
        <position position="1"/>
    </location>
</feature>
<proteinExistence type="predicted"/>
<comment type="caution">
    <text evidence="1">The sequence shown here is derived from an EMBL/GenBank/DDBJ whole genome shotgun (WGS) entry which is preliminary data.</text>
</comment>
<name>A0ACA9SHG2_9GLOM</name>
<dbReference type="EMBL" id="CAJVQC010122075">
    <property type="protein sequence ID" value="CAG8838920.1"/>
    <property type="molecule type" value="Genomic_DNA"/>
</dbReference>
<sequence length="179" mass="20477">LFLTLVFTKICADFIKDTGIMEMREAVKEKEDAAKLKQKTRERVQPKMGKLDIDYQKLHDAFFRFQSKPKLTIHGELYYEGKEFETKLKEKKPGQLSEELKAALNMPPLAPPPWLIAMQRYGPPPSYPNLKIPGLNAPIPEGAQWGFHPGGWGKPPVDEYNRPLYGDVFGTYQQEIPSD</sequence>
<evidence type="ECO:0000313" key="1">
    <source>
        <dbReference type="EMBL" id="CAG8838920.1"/>
    </source>
</evidence>
<protein>
    <submittedName>
        <fullName evidence="1">13431_t:CDS:1</fullName>
    </submittedName>
</protein>
<keyword evidence="2" id="KW-1185">Reference proteome</keyword>